<dbReference type="GeneID" id="98666882"/>
<dbReference type="Proteomes" id="UP000183299">
    <property type="component" value="Unassembled WGS sequence"/>
</dbReference>
<evidence type="ECO:0000313" key="1">
    <source>
        <dbReference type="EMBL" id="SFK09602.1"/>
    </source>
</evidence>
<dbReference type="Gene3D" id="3.60.20.10">
    <property type="entry name" value="Glutamine Phosphoribosylpyrophosphate, subunit 1, domain 1"/>
    <property type="match status" value="1"/>
</dbReference>
<organism evidence="1 2">
    <name type="scientific">Celeribacter halophilus</name>
    <dbReference type="NCBI Taxonomy" id="576117"/>
    <lineage>
        <taxon>Bacteria</taxon>
        <taxon>Pseudomonadati</taxon>
        <taxon>Pseudomonadota</taxon>
        <taxon>Alphaproteobacteria</taxon>
        <taxon>Rhodobacterales</taxon>
        <taxon>Roseobacteraceae</taxon>
        <taxon>Celeribacter</taxon>
    </lineage>
</organism>
<dbReference type="EMBL" id="FORY01000029">
    <property type="protein sequence ID" value="SFK09602.1"/>
    <property type="molecule type" value="Genomic_DNA"/>
</dbReference>
<dbReference type="RefSeq" id="WP_066599196.1">
    <property type="nucleotide sequence ID" value="NZ_FORY01000029.1"/>
</dbReference>
<gene>
    <name evidence="1" type="ORF">SAMN04488138_12919</name>
</gene>
<dbReference type="GO" id="GO:0016787">
    <property type="term" value="F:hydrolase activity"/>
    <property type="evidence" value="ECO:0007669"/>
    <property type="project" value="UniProtKB-KW"/>
</dbReference>
<keyword evidence="2" id="KW-1185">Reference proteome</keyword>
<dbReference type="PANTHER" id="PTHR39328:SF1">
    <property type="entry name" value="BLL2871 PROTEIN"/>
    <property type="match status" value="1"/>
</dbReference>
<dbReference type="Pfam" id="PF06267">
    <property type="entry name" value="DUF1028"/>
    <property type="match status" value="1"/>
</dbReference>
<protein>
    <submittedName>
        <fullName evidence="1">Uncharacterized conserved protein, Ntn-hydrolase superfamily</fullName>
    </submittedName>
</protein>
<dbReference type="InterPro" id="IPR010430">
    <property type="entry name" value="DUF1028"/>
</dbReference>
<dbReference type="AlphaFoldDB" id="A0A1I3WQ67"/>
<proteinExistence type="predicted"/>
<dbReference type="InterPro" id="IPR029055">
    <property type="entry name" value="Ntn_hydrolases_N"/>
</dbReference>
<reference evidence="1 2" key="1">
    <citation type="submission" date="2016-10" db="EMBL/GenBank/DDBJ databases">
        <authorList>
            <person name="de Groot N.N."/>
        </authorList>
    </citation>
    <scope>NUCLEOTIDE SEQUENCE [LARGE SCALE GENOMIC DNA]</scope>
    <source>
        <strain evidence="1 2">CGMCC 1.8891</strain>
    </source>
</reference>
<keyword evidence="1" id="KW-0378">Hydrolase</keyword>
<dbReference type="STRING" id="576117.SAMN04488138_12919"/>
<sequence length="221" mass="23168">MTFSLLVRDPETGALAGAAATGSLCVGGWVLRGELHAGMSASQGASPSSFWGEDVLRCMAEGRPAKRAVAEVVERDRNREDRQLSALDVSGQGAAFTGANNGDQKGALIFPNGIVAGNILADAKVLAAIRDGYLDAQGPLGRRMIAALEAGRAAGGDSRGLMSAALLELRRDTALLTLRVDFHESDPLGALVDLYARATSGEYAYWARQVPSLDDPERGLD</sequence>
<name>A0A1I3WQ67_9RHOB</name>
<dbReference type="PANTHER" id="PTHR39328">
    <property type="entry name" value="BLL2871 PROTEIN"/>
    <property type="match status" value="1"/>
</dbReference>
<dbReference type="SUPFAM" id="SSF56235">
    <property type="entry name" value="N-terminal nucleophile aminohydrolases (Ntn hydrolases)"/>
    <property type="match status" value="1"/>
</dbReference>
<evidence type="ECO:0000313" key="2">
    <source>
        <dbReference type="Proteomes" id="UP000183299"/>
    </source>
</evidence>
<dbReference type="OrthoDB" id="9790012at2"/>
<accession>A0A1I3WQ67</accession>